<keyword evidence="12" id="KW-1185">Reference proteome</keyword>
<dbReference type="GO" id="GO:0006401">
    <property type="term" value="P:RNA catabolic process"/>
    <property type="evidence" value="ECO:0007669"/>
    <property type="project" value="InterPro"/>
</dbReference>
<accession>A0A8J7K6T8</accession>
<dbReference type="NCBIfam" id="TIGR02116">
    <property type="entry name" value="toxin_Txe_YoeB"/>
    <property type="match status" value="1"/>
</dbReference>
<dbReference type="Gene3D" id="3.30.2310.20">
    <property type="entry name" value="RelE-like"/>
    <property type="match status" value="1"/>
</dbReference>
<proteinExistence type="inferred from homology"/>
<reference evidence="11" key="1">
    <citation type="submission" date="2020-10" db="EMBL/GenBank/DDBJ databases">
        <title>Bacterium isolated from coastal waters sediment.</title>
        <authorList>
            <person name="Chen R.-J."/>
            <person name="Lu D.-C."/>
            <person name="Zhu K.-L."/>
            <person name="Du Z.-J."/>
        </authorList>
    </citation>
    <scope>NUCLEOTIDE SEQUENCE</scope>
    <source>
        <strain evidence="11">N1Y112</strain>
    </source>
</reference>
<evidence type="ECO:0000256" key="2">
    <source>
        <dbReference type="ARBA" id="ARBA00017742"/>
    </source>
</evidence>
<dbReference type="InterPro" id="IPR035093">
    <property type="entry name" value="RelE/ParE_toxin_dom_sf"/>
</dbReference>
<comment type="similarity">
    <text evidence="1">Belongs to the YoeB family.</text>
</comment>
<dbReference type="GO" id="GO:0098795">
    <property type="term" value="P:global gene silencing by mRNA cleavage"/>
    <property type="evidence" value="ECO:0007669"/>
    <property type="project" value="TreeGrafter"/>
</dbReference>
<dbReference type="EMBL" id="JADEYS010000008">
    <property type="protein sequence ID" value="MBE9397451.1"/>
    <property type="molecule type" value="Genomic_DNA"/>
</dbReference>
<dbReference type="PANTHER" id="PTHR38039:SF1">
    <property type="entry name" value="TOXIN YOEB"/>
    <property type="match status" value="1"/>
</dbReference>
<evidence type="ECO:0000256" key="9">
    <source>
        <dbReference type="ARBA" id="ARBA00079979"/>
    </source>
</evidence>
<gene>
    <name evidence="11" type="ORF">IOQ59_09290</name>
</gene>
<evidence type="ECO:0000256" key="10">
    <source>
        <dbReference type="ARBA" id="ARBA00080029"/>
    </source>
</evidence>
<dbReference type="Proteomes" id="UP000640333">
    <property type="component" value="Unassembled WGS sequence"/>
</dbReference>
<dbReference type="InterPro" id="IPR009614">
    <property type="entry name" value="YoeB_toxin"/>
</dbReference>
<evidence type="ECO:0000256" key="5">
    <source>
        <dbReference type="ARBA" id="ARBA00022759"/>
    </source>
</evidence>
<evidence type="ECO:0000313" key="12">
    <source>
        <dbReference type="Proteomes" id="UP000640333"/>
    </source>
</evidence>
<organism evidence="11 12">
    <name type="scientific">Pontibacterium sinense</name>
    <dbReference type="NCBI Taxonomy" id="2781979"/>
    <lineage>
        <taxon>Bacteria</taxon>
        <taxon>Pseudomonadati</taxon>
        <taxon>Pseudomonadota</taxon>
        <taxon>Gammaproteobacteria</taxon>
        <taxon>Oceanospirillales</taxon>
        <taxon>Oceanospirillaceae</taxon>
        <taxon>Pontibacterium</taxon>
    </lineage>
</organism>
<evidence type="ECO:0000256" key="1">
    <source>
        <dbReference type="ARBA" id="ARBA00008172"/>
    </source>
</evidence>
<keyword evidence="7" id="KW-0694">RNA-binding</keyword>
<keyword evidence="4" id="KW-0540">Nuclease</keyword>
<evidence type="ECO:0000256" key="4">
    <source>
        <dbReference type="ARBA" id="ARBA00022722"/>
    </source>
</evidence>
<evidence type="ECO:0000313" key="11">
    <source>
        <dbReference type="EMBL" id="MBE9397451.1"/>
    </source>
</evidence>
<dbReference type="FunFam" id="3.30.2310.20:FF:000001">
    <property type="entry name" value="Addiction module toxin, Txe/YoeB family"/>
    <property type="match status" value="1"/>
</dbReference>
<dbReference type="GO" id="GO:0003723">
    <property type="term" value="F:RNA binding"/>
    <property type="evidence" value="ECO:0007669"/>
    <property type="project" value="UniProtKB-KW"/>
</dbReference>
<keyword evidence="3" id="KW-1277">Toxin-antitoxin system</keyword>
<evidence type="ECO:0000256" key="7">
    <source>
        <dbReference type="ARBA" id="ARBA00022884"/>
    </source>
</evidence>
<evidence type="ECO:0000256" key="6">
    <source>
        <dbReference type="ARBA" id="ARBA00022801"/>
    </source>
</evidence>
<dbReference type="AlphaFoldDB" id="A0A8J7K6T8"/>
<dbReference type="Pfam" id="PF06769">
    <property type="entry name" value="YoeB_toxin"/>
    <property type="match status" value="1"/>
</dbReference>
<protein>
    <recommendedName>
        <fullName evidence="2">Toxin YoeB</fullName>
    </recommendedName>
    <alternativeName>
        <fullName evidence="10">Putative endoribonuclease YoeB</fullName>
    </alternativeName>
    <alternativeName>
        <fullName evidence="8 9">Putative mRNA interferase YoeB</fullName>
    </alternativeName>
</protein>
<dbReference type="PANTHER" id="PTHR38039">
    <property type="entry name" value="TOXIN YOEB"/>
    <property type="match status" value="1"/>
</dbReference>
<sequence>MIQSKLLVLQWDDHAWEDYLYWQKTDKKTLKRINELIKSTRRGPFEGLGKPEALKGDLSGFWSRRIDREHRMVYTVQDGVLIIAACRYHYS</sequence>
<comment type="caution">
    <text evidence="11">The sequence shown here is derived from an EMBL/GenBank/DDBJ whole genome shotgun (WGS) entry which is preliminary data.</text>
</comment>
<evidence type="ECO:0000256" key="3">
    <source>
        <dbReference type="ARBA" id="ARBA00022649"/>
    </source>
</evidence>
<keyword evidence="6" id="KW-0378">Hydrolase</keyword>
<dbReference type="SUPFAM" id="SSF143011">
    <property type="entry name" value="RelE-like"/>
    <property type="match status" value="1"/>
</dbReference>
<keyword evidence="5" id="KW-0255">Endonuclease</keyword>
<dbReference type="GO" id="GO:0016787">
    <property type="term" value="F:hydrolase activity"/>
    <property type="evidence" value="ECO:0007669"/>
    <property type="project" value="UniProtKB-KW"/>
</dbReference>
<name>A0A8J7K6T8_9GAMM</name>
<dbReference type="GO" id="GO:0004519">
    <property type="term" value="F:endonuclease activity"/>
    <property type="evidence" value="ECO:0007669"/>
    <property type="project" value="UniProtKB-KW"/>
</dbReference>
<evidence type="ECO:0000256" key="8">
    <source>
        <dbReference type="ARBA" id="ARBA00030388"/>
    </source>
</evidence>